<dbReference type="GO" id="GO:0005507">
    <property type="term" value="F:copper ion binding"/>
    <property type="evidence" value="ECO:0007669"/>
    <property type="project" value="TreeGrafter"/>
</dbReference>
<evidence type="ECO:0000256" key="5">
    <source>
        <dbReference type="ARBA" id="ARBA00022967"/>
    </source>
</evidence>
<dbReference type="STRING" id="857290.HMPREF9156_00497"/>
<comment type="subcellular location">
    <subcellularLocation>
        <location evidence="1">Cell membrane</location>
        <topology evidence="1">Multi-pass membrane protein</topology>
    </subcellularLocation>
</comment>
<dbReference type="PANTHER" id="PTHR43520:SF8">
    <property type="entry name" value="P-TYPE CU(+) TRANSPORTER"/>
    <property type="match status" value="1"/>
</dbReference>
<feature type="transmembrane region" description="Helical" evidence="9">
    <location>
        <begin position="804"/>
        <end position="823"/>
    </location>
</feature>
<feature type="region of interest" description="Disordered" evidence="8">
    <location>
        <begin position="627"/>
        <end position="661"/>
    </location>
</feature>
<dbReference type="NCBIfam" id="TIGR01494">
    <property type="entry name" value="ATPase_P-type"/>
    <property type="match status" value="2"/>
</dbReference>
<keyword evidence="3 9" id="KW-0812">Transmembrane</keyword>
<comment type="caution">
    <text evidence="12">The sequence shown here is derived from an EMBL/GenBank/DDBJ whole genome shotgun (WGS) entry which is preliminary data.</text>
</comment>
<dbReference type="Pfam" id="PF00122">
    <property type="entry name" value="E1-E2_ATPase"/>
    <property type="match status" value="1"/>
</dbReference>
<dbReference type="InterPro" id="IPR023298">
    <property type="entry name" value="ATPase_P-typ_TM_dom_sf"/>
</dbReference>
<evidence type="ECO:0000259" key="10">
    <source>
        <dbReference type="Pfam" id="PF00122"/>
    </source>
</evidence>
<keyword evidence="5" id="KW-1278">Translocase</keyword>
<proteinExistence type="inferred from homology"/>
<dbReference type="EMBL" id="AGZS01000002">
    <property type="protein sequence ID" value="EJD65053.1"/>
    <property type="molecule type" value="Genomic_DNA"/>
</dbReference>
<feature type="transmembrane region" description="Helical" evidence="9">
    <location>
        <begin position="246"/>
        <end position="267"/>
    </location>
</feature>
<evidence type="ECO:0000256" key="3">
    <source>
        <dbReference type="ARBA" id="ARBA00022692"/>
    </source>
</evidence>
<evidence type="ECO:0000256" key="6">
    <source>
        <dbReference type="ARBA" id="ARBA00022989"/>
    </source>
</evidence>
<accession>J0DFG8</accession>
<evidence type="ECO:0000256" key="4">
    <source>
        <dbReference type="ARBA" id="ARBA00022723"/>
    </source>
</evidence>
<evidence type="ECO:0000256" key="7">
    <source>
        <dbReference type="ARBA" id="ARBA00023136"/>
    </source>
</evidence>
<keyword evidence="4" id="KW-0479">Metal-binding</keyword>
<dbReference type="SUPFAM" id="SSF81665">
    <property type="entry name" value="Calcium ATPase, transmembrane domain M"/>
    <property type="match status" value="1"/>
</dbReference>
<evidence type="ECO:0000256" key="9">
    <source>
        <dbReference type="SAM" id="Phobius"/>
    </source>
</evidence>
<feature type="transmembrane region" description="Helical" evidence="9">
    <location>
        <begin position="6"/>
        <end position="25"/>
    </location>
</feature>
<evidence type="ECO:0000256" key="8">
    <source>
        <dbReference type="SAM" id="MobiDB-lite"/>
    </source>
</evidence>
<feature type="transmembrane region" description="Helical" evidence="9">
    <location>
        <begin position="532"/>
        <end position="551"/>
    </location>
</feature>
<feature type="compositionally biased region" description="Gly residues" evidence="8">
    <location>
        <begin position="632"/>
        <end position="641"/>
    </location>
</feature>
<dbReference type="SUPFAM" id="SSF56784">
    <property type="entry name" value="HAD-like"/>
    <property type="match status" value="1"/>
</dbReference>
<feature type="region of interest" description="Disordered" evidence="8">
    <location>
        <begin position="374"/>
        <end position="422"/>
    </location>
</feature>
<dbReference type="Pfam" id="PF13473">
    <property type="entry name" value="Cupredoxin_1"/>
    <property type="match status" value="1"/>
</dbReference>
<feature type="transmembrane region" description="Helical" evidence="9">
    <location>
        <begin position="213"/>
        <end position="234"/>
    </location>
</feature>
<evidence type="ECO:0000256" key="1">
    <source>
        <dbReference type="ARBA" id="ARBA00004651"/>
    </source>
</evidence>
<dbReference type="OrthoDB" id="7059309at2"/>
<dbReference type="PANTHER" id="PTHR43520">
    <property type="entry name" value="ATP7, ISOFORM B"/>
    <property type="match status" value="1"/>
</dbReference>
<keyword evidence="13" id="KW-1185">Reference proteome</keyword>
<comment type="similarity">
    <text evidence="2">Belongs to the cation transport ATPase (P-type) (TC 3.A.3) family. Type IB subfamily.</text>
</comment>
<keyword evidence="6 9" id="KW-1133">Transmembrane helix</keyword>
<dbReference type="HOGENOM" id="CLU_001771_8_0_11"/>
<organism evidence="12 13">
    <name type="scientific">Scardovia wiggsiae F0424</name>
    <dbReference type="NCBI Taxonomy" id="857290"/>
    <lineage>
        <taxon>Bacteria</taxon>
        <taxon>Bacillati</taxon>
        <taxon>Actinomycetota</taxon>
        <taxon>Actinomycetes</taxon>
        <taxon>Bifidobacteriales</taxon>
        <taxon>Bifidobacteriaceae</taxon>
        <taxon>Scardovia</taxon>
    </lineage>
</organism>
<dbReference type="Proteomes" id="UP000006415">
    <property type="component" value="Unassembled WGS sequence"/>
</dbReference>
<dbReference type="SUPFAM" id="SSF49503">
    <property type="entry name" value="Cupredoxins"/>
    <property type="match status" value="1"/>
</dbReference>
<feature type="region of interest" description="Disordered" evidence="8">
    <location>
        <begin position="127"/>
        <end position="201"/>
    </location>
</feature>
<evidence type="ECO:0000313" key="12">
    <source>
        <dbReference type="EMBL" id="EJD65053.1"/>
    </source>
</evidence>
<dbReference type="GO" id="GO:0055070">
    <property type="term" value="P:copper ion homeostasis"/>
    <property type="evidence" value="ECO:0007669"/>
    <property type="project" value="TreeGrafter"/>
</dbReference>
<feature type="transmembrane region" description="Helical" evidence="9">
    <location>
        <begin position="829"/>
        <end position="850"/>
    </location>
</feature>
<feature type="transmembrane region" description="Helical" evidence="9">
    <location>
        <begin position="308"/>
        <end position="327"/>
    </location>
</feature>
<gene>
    <name evidence="12" type="ORF">HMPREF9156_00497</name>
</gene>
<dbReference type="CDD" id="cd02094">
    <property type="entry name" value="P-type_ATPase_Cu-like"/>
    <property type="match status" value="1"/>
</dbReference>
<feature type="transmembrane region" description="Helical" evidence="9">
    <location>
        <begin position="557"/>
        <end position="579"/>
    </location>
</feature>
<evidence type="ECO:0000313" key="13">
    <source>
        <dbReference type="Proteomes" id="UP000006415"/>
    </source>
</evidence>
<dbReference type="PRINTS" id="PR00119">
    <property type="entry name" value="CATATPASE"/>
</dbReference>
<dbReference type="RefSeq" id="WP_007147564.1">
    <property type="nucleotide sequence ID" value="NZ_AKCI01000001.1"/>
</dbReference>
<dbReference type="PRINTS" id="PR00120">
    <property type="entry name" value="HATPASE"/>
</dbReference>
<protein>
    <submittedName>
        <fullName evidence="12">HAD ATPase, P-type, family IC</fullName>
    </submittedName>
</protein>
<name>J0DFG8_9BIFI</name>
<dbReference type="InterPro" id="IPR059000">
    <property type="entry name" value="ATPase_P-type_domA"/>
</dbReference>
<dbReference type="Pfam" id="PF00702">
    <property type="entry name" value="Hydrolase"/>
    <property type="match status" value="1"/>
</dbReference>
<dbReference type="InterPro" id="IPR008250">
    <property type="entry name" value="ATPase_P-typ_transduc_dom_A_sf"/>
</dbReference>
<dbReference type="GO" id="GO:0043682">
    <property type="term" value="F:P-type divalent copper transporter activity"/>
    <property type="evidence" value="ECO:0007669"/>
    <property type="project" value="TreeGrafter"/>
</dbReference>
<keyword evidence="7 9" id="KW-0472">Membrane</keyword>
<feature type="compositionally biased region" description="Basic and acidic residues" evidence="8">
    <location>
        <begin position="643"/>
        <end position="654"/>
    </location>
</feature>
<dbReference type="AlphaFoldDB" id="J0DFG8"/>
<sequence length="858" mass="90430">MGTAITVITIAAAAALSVFILWFFFSPGKAGHAAVEGKRQVAQITVKGGYSPALVEVKAGMPVQLVFDRQETGECTSHVVFSDLGIDAHLPGNKETSVDLPALDPGDYPFACGMNMVHGMLRVSGKSTNRENTDAATEEDTNAAEEGTGTNARKSADSAAGKSSSTNNISNINNAGGTNAVHTPETHSTRSPIDRQNTEEEERIQEIRELKRLILIGAILTTPVFIAAMGSMIISGMPAWLMDPWWQAVLITPVMFYCGWPIHRIGWLAIAHRSPDMNSLVTAGSFAAYIYSLVVCIAPQILPSQSRTAYFESVGVVITLVLVGRLLEAQARSGTGNAVKTLINLRPQTAIKISQSDIDSDIWRRPDIGTIVQSTEGAAQKQKMPDSGTSGPSTDSSAIAVTGSGEADPGSEAGEGTKTGAGSGMVQIIDANSVRTGDLLVVKGGDTVPNDGIIVAGESDIDESMITGESQPVHRRPGDQATGATLALDSPIVIRVNRTGRDTVLSQIIDLVSRAQATKAPVQKLADRISRVFVPVVFLIAIWTFAAWSIIGPQPRLAHAVVTAVSVVIIACPCALGLATPLSVTIGMGLGARNGILITTAHALQDARRIGTVVFDKTGTITRGIAQVKGNGNEGSKGGESGNIRDNKSSRNHTEFSYSNDEIRPSAPAAVRQLHALGIRTILLSGDKKETAQDIAEKVGIDTVIAEVRPDGKAYWIERIQNEIYDNSRAGGSRNRGKTLVAMVGDGINDAPALAQADIGFAIGTGTDIAMRSADITLMSGDLQGVARTVALSRATMRNIRQNLFFAFAYNIIGIPLAAGVLYPLAGWLLSPMIAGAAMALSSVCLVLNANRLRHAAI</sequence>
<reference evidence="12 13" key="1">
    <citation type="submission" date="2012-01" db="EMBL/GenBank/DDBJ databases">
        <title>The Genome Sequence of Scardovia wiggsiae F0424.</title>
        <authorList>
            <consortium name="The Broad Institute Genome Sequencing Platform"/>
            <person name="Earl A."/>
            <person name="Ward D."/>
            <person name="Feldgarden M."/>
            <person name="Gevers D."/>
            <person name="Izard J."/>
            <person name="Ganesan A."/>
            <person name="Baranova O.V."/>
            <person name="Blanton J.M."/>
            <person name="Tanner A.C."/>
            <person name="Mathney J."/>
            <person name="Dewhirst F.E."/>
            <person name="Young S.K."/>
            <person name="Zeng Q."/>
            <person name="Gargeya S."/>
            <person name="Fitzgerald M."/>
            <person name="Haas B."/>
            <person name="Abouelleil A."/>
            <person name="Alvarado L."/>
            <person name="Arachchi H.M."/>
            <person name="Berlin A."/>
            <person name="Chapman S.B."/>
            <person name="Gearin G."/>
            <person name="Goldberg J."/>
            <person name="Griggs A."/>
            <person name="Gujja S."/>
            <person name="Hansen M."/>
            <person name="Heiman D."/>
            <person name="Howarth C."/>
            <person name="Larimer J."/>
            <person name="Lui A."/>
            <person name="MacDonald P.J.P."/>
            <person name="McCowen C."/>
            <person name="Montmayeur A."/>
            <person name="Murphy C."/>
            <person name="Neiman D."/>
            <person name="Pearson M."/>
            <person name="Priest M."/>
            <person name="Roberts A."/>
            <person name="Saif S."/>
            <person name="Shea T."/>
            <person name="Sisk P."/>
            <person name="Stolte C."/>
            <person name="Sykes S."/>
            <person name="Wortman J."/>
            <person name="Nusbaum C."/>
            <person name="Birren B."/>
        </authorList>
    </citation>
    <scope>NUCLEOTIDE SEQUENCE [LARGE SCALE GENOMIC DNA]</scope>
    <source>
        <strain evidence="12 13">F0424</strain>
    </source>
</reference>
<feature type="compositionally biased region" description="Basic and acidic residues" evidence="8">
    <location>
        <begin position="184"/>
        <end position="201"/>
    </location>
</feature>
<dbReference type="Gene3D" id="2.70.150.10">
    <property type="entry name" value="Calcium-transporting ATPase, cytoplasmic transduction domain A"/>
    <property type="match status" value="1"/>
</dbReference>
<dbReference type="GO" id="GO:0016887">
    <property type="term" value="F:ATP hydrolysis activity"/>
    <property type="evidence" value="ECO:0007669"/>
    <property type="project" value="InterPro"/>
</dbReference>
<dbReference type="GO" id="GO:0005524">
    <property type="term" value="F:ATP binding"/>
    <property type="evidence" value="ECO:0007669"/>
    <property type="project" value="InterPro"/>
</dbReference>
<feature type="transmembrane region" description="Helical" evidence="9">
    <location>
        <begin position="279"/>
        <end position="302"/>
    </location>
</feature>
<feature type="domain" description="P-type ATPase A" evidence="10">
    <location>
        <begin position="424"/>
        <end position="512"/>
    </location>
</feature>
<dbReference type="InterPro" id="IPR001757">
    <property type="entry name" value="P_typ_ATPase"/>
</dbReference>
<dbReference type="InterPro" id="IPR018303">
    <property type="entry name" value="ATPase_P-typ_P_site"/>
</dbReference>
<dbReference type="eggNOG" id="COG2217">
    <property type="taxonomic scope" value="Bacteria"/>
</dbReference>
<dbReference type="GO" id="GO:0005886">
    <property type="term" value="C:plasma membrane"/>
    <property type="evidence" value="ECO:0007669"/>
    <property type="project" value="UniProtKB-SubCell"/>
</dbReference>
<feature type="domain" description="EfeO-type cupredoxin-like" evidence="11">
    <location>
        <begin position="19"/>
        <end position="121"/>
    </location>
</feature>
<dbReference type="Gene3D" id="2.60.40.420">
    <property type="entry name" value="Cupredoxins - blue copper proteins"/>
    <property type="match status" value="1"/>
</dbReference>
<dbReference type="Gene3D" id="3.40.50.1000">
    <property type="entry name" value="HAD superfamily/HAD-like"/>
    <property type="match status" value="1"/>
</dbReference>
<dbReference type="PROSITE" id="PS00154">
    <property type="entry name" value="ATPASE_E1_E2"/>
    <property type="match status" value="1"/>
</dbReference>
<evidence type="ECO:0000256" key="2">
    <source>
        <dbReference type="ARBA" id="ARBA00006024"/>
    </source>
</evidence>
<feature type="compositionally biased region" description="Low complexity" evidence="8">
    <location>
        <begin position="144"/>
        <end position="180"/>
    </location>
</feature>
<dbReference type="InterPro" id="IPR028096">
    <property type="entry name" value="EfeO_Cupredoxin"/>
</dbReference>
<evidence type="ECO:0000259" key="11">
    <source>
        <dbReference type="Pfam" id="PF13473"/>
    </source>
</evidence>
<dbReference type="InterPro" id="IPR008972">
    <property type="entry name" value="Cupredoxin"/>
</dbReference>
<feature type="compositionally biased region" description="Low complexity" evidence="8">
    <location>
        <begin position="385"/>
        <end position="397"/>
    </location>
</feature>
<dbReference type="InterPro" id="IPR023214">
    <property type="entry name" value="HAD_sf"/>
</dbReference>
<dbReference type="SUPFAM" id="SSF81653">
    <property type="entry name" value="Calcium ATPase, transduction domain A"/>
    <property type="match status" value="1"/>
</dbReference>
<dbReference type="InterPro" id="IPR036412">
    <property type="entry name" value="HAD-like_sf"/>
</dbReference>